<dbReference type="AlphaFoldDB" id="A0A919SAC8"/>
<dbReference type="EMBL" id="BOQP01000004">
    <property type="protein sequence ID" value="GIM68044.1"/>
    <property type="molecule type" value="Genomic_DNA"/>
</dbReference>
<dbReference type="PROSITE" id="PS51186">
    <property type="entry name" value="GNAT"/>
    <property type="match status" value="1"/>
</dbReference>
<dbReference type="GO" id="GO:0016747">
    <property type="term" value="F:acyltransferase activity, transferring groups other than amino-acyl groups"/>
    <property type="evidence" value="ECO:0007669"/>
    <property type="project" value="InterPro"/>
</dbReference>
<proteinExistence type="predicted"/>
<gene>
    <name evidence="2" type="ORF">Aco04nite_08980</name>
</gene>
<name>A0A919SAC8_9ACTN</name>
<dbReference type="InterPro" id="IPR016181">
    <property type="entry name" value="Acyl_CoA_acyltransferase"/>
</dbReference>
<dbReference type="RefSeq" id="WP_212995879.1">
    <property type="nucleotide sequence ID" value="NZ_BAAATW010000002.1"/>
</dbReference>
<comment type="caution">
    <text evidence="2">The sequence shown here is derived from an EMBL/GenBank/DDBJ whole genome shotgun (WGS) entry which is preliminary data.</text>
</comment>
<dbReference type="InterPro" id="IPR000182">
    <property type="entry name" value="GNAT_dom"/>
</dbReference>
<organism evidence="2 3">
    <name type="scientific">Winogradskya consettensis</name>
    <dbReference type="NCBI Taxonomy" id="113560"/>
    <lineage>
        <taxon>Bacteria</taxon>
        <taxon>Bacillati</taxon>
        <taxon>Actinomycetota</taxon>
        <taxon>Actinomycetes</taxon>
        <taxon>Micromonosporales</taxon>
        <taxon>Micromonosporaceae</taxon>
        <taxon>Winogradskya</taxon>
    </lineage>
</organism>
<evidence type="ECO:0000313" key="3">
    <source>
        <dbReference type="Proteomes" id="UP000680865"/>
    </source>
</evidence>
<keyword evidence="3" id="KW-1185">Reference proteome</keyword>
<protein>
    <recommendedName>
        <fullName evidence="1">N-acetyltransferase domain-containing protein</fullName>
    </recommendedName>
</protein>
<dbReference type="Gene3D" id="3.40.630.30">
    <property type="match status" value="1"/>
</dbReference>
<reference evidence="2" key="1">
    <citation type="submission" date="2021-03" db="EMBL/GenBank/DDBJ databases">
        <title>Whole genome shotgun sequence of Actinoplanes consettensis NBRC 14913.</title>
        <authorList>
            <person name="Komaki H."/>
            <person name="Tamura T."/>
        </authorList>
    </citation>
    <scope>NUCLEOTIDE SEQUENCE</scope>
    <source>
        <strain evidence="2">NBRC 14913</strain>
    </source>
</reference>
<evidence type="ECO:0000259" key="1">
    <source>
        <dbReference type="PROSITE" id="PS51186"/>
    </source>
</evidence>
<feature type="domain" description="N-acetyltransferase" evidence="1">
    <location>
        <begin position="131"/>
        <end position="263"/>
    </location>
</feature>
<dbReference type="Pfam" id="PF13508">
    <property type="entry name" value="Acetyltransf_7"/>
    <property type="match status" value="1"/>
</dbReference>
<dbReference type="Proteomes" id="UP000680865">
    <property type="component" value="Unassembled WGS sequence"/>
</dbReference>
<sequence>MSTKWRERGDVRTADRAAEALVDAVARLVRVTPAGWHAEYGNVVGLVGGSAVASLNAVTSSAVKPDLAALDELASAVAACGLPWSILVREDAGDEVAVLAGRHGLAACSEVPLMVCAASDAVLRFDERQGVLVRRVDSSWSGAYTDALTAGFDVPEGTFGALMGGSVLDAPGFAGYLADGPQGPVGTGLGVGGDEMIGVFNIAVDPRRRGHGLGRALTARVLADGFAAGLGAAYLQPSADGMSLYESMGFRVVETWTMFTANA</sequence>
<dbReference type="SUPFAM" id="SSF55729">
    <property type="entry name" value="Acyl-CoA N-acyltransferases (Nat)"/>
    <property type="match status" value="1"/>
</dbReference>
<accession>A0A919SAC8</accession>
<evidence type="ECO:0000313" key="2">
    <source>
        <dbReference type="EMBL" id="GIM68044.1"/>
    </source>
</evidence>
<dbReference type="CDD" id="cd04301">
    <property type="entry name" value="NAT_SF"/>
    <property type="match status" value="1"/>
</dbReference>